<evidence type="ECO:0000313" key="4">
    <source>
        <dbReference type="EMBL" id="MDX6805092.1"/>
    </source>
</evidence>
<evidence type="ECO:0000313" key="5">
    <source>
        <dbReference type="Proteomes" id="UP001274321"/>
    </source>
</evidence>
<evidence type="ECO:0000256" key="3">
    <source>
        <dbReference type="SAM" id="MobiDB-lite"/>
    </source>
</evidence>
<name>A0ABU4RJV5_9HYPH</name>
<comment type="similarity">
    <text evidence="1">Belongs to the esterase D family.</text>
</comment>
<evidence type="ECO:0000256" key="1">
    <source>
        <dbReference type="ARBA" id="ARBA00005622"/>
    </source>
</evidence>
<dbReference type="Gene3D" id="3.40.50.1820">
    <property type="entry name" value="alpha/beta hydrolase"/>
    <property type="match status" value="1"/>
</dbReference>
<keyword evidence="2 4" id="KW-0378">Hydrolase</keyword>
<dbReference type="Pfam" id="PF00756">
    <property type="entry name" value="Esterase"/>
    <property type="match status" value="1"/>
</dbReference>
<feature type="region of interest" description="Disordered" evidence="3">
    <location>
        <begin position="1"/>
        <end position="20"/>
    </location>
</feature>
<proteinExistence type="inferred from homology"/>
<dbReference type="PANTHER" id="PTHR40841:SF2">
    <property type="entry name" value="SIDEROPHORE-DEGRADING ESTERASE (EUROFUNG)"/>
    <property type="match status" value="1"/>
</dbReference>
<dbReference type="SUPFAM" id="SSF53474">
    <property type="entry name" value="alpha/beta-Hydrolases"/>
    <property type="match status" value="1"/>
</dbReference>
<feature type="region of interest" description="Disordered" evidence="3">
    <location>
        <begin position="91"/>
        <end position="111"/>
    </location>
</feature>
<reference evidence="4 5" key="1">
    <citation type="submission" date="2023-11" db="EMBL/GenBank/DDBJ databases">
        <authorList>
            <person name="Bao R."/>
        </authorList>
    </citation>
    <scope>NUCLEOTIDE SEQUENCE [LARGE SCALE GENOMIC DNA]</scope>
    <source>
        <strain evidence="4 5">PJ23</strain>
    </source>
</reference>
<feature type="compositionally biased region" description="Basic and acidic residues" evidence="3">
    <location>
        <begin position="98"/>
        <end position="111"/>
    </location>
</feature>
<dbReference type="GO" id="GO:0016787">
    <property type="term" value="F:hydrolase activity"/>
    <property type="evidence" value="ECO:0007669"/>
    <property type="project" value="UniProtKB-KW"/>
</dbReference>
<protein>
    <submittedName>
        <fullName evidence="4">Alpha/beta hydrolase-fold protein</fullName>
    </submittedName>
</protein>
<organism evidence="4 5">
    <name type="scientific">Terrihabitans rhizophilus</name>
    <dbReference type="NCBI Taxonomy" id="3092662"/>
    <lineage>
        <taxon>Bacteria</taxon>
        <taxon>Pseudomonadati</taxon>
        <taxon>Pseudomonadota</taxon>
        <taxon>Alphaproteobacteria</taxon>
        <taxon>Hyphomicrobiales</taxon>
        <taxon>Terrihabitans</taxon>
    </lineage>
</organism>
<gene>
    <name evidence="4" type="ORF">SCD90_03350</name>
</gene>
<dbReference type="PANTHER" id="PTHR40841">
    <property type="entry name" value="SIDEROPHORE TRIACETYLFUSARININE C ESTERASE"/>
    <property type="match status" value="1"/>
</dbReference>
<accession>A0ABU4RJV5</accession>
<evidence type="ECO:0000256" key="2">
    <source>
        <dbReference type="ARBA" id="ARBA00022801"/>
    </source>
</evidence>
<dbReference type="Proteomes" id="UP001274321">
    <property type="component" value="Unassembled WGS sequence"/>
</dbReference>
<dbReference type="InterPro" id="IPR000801">
    <property type="entry name" value="Esterase-like"/>
</dbReference>
<sequence length="282" mass="30663">MTRDFFSPSGDWPPVALPDTHVRPVAAPDVGRYELMIHVPPQSAPPAGFPAIYLLDANADFATMVDAVRRGSRRPDSTGIPPAVIIGIGHPGDAPYDQGRRQRDFTTARAERGASGGAPAFLAFVRDVVKPTVRGSLPINPTHEILFGHSLAGYFTLWAMMQEPRGFAGYAAISPSIWWDEQGLTGALKRATAGEKHPRLLLAVGEWEEALAPWQADLPRRPEIEVRRRERRMIGAARDLAARCARTGTFEVKFECVAGQDHSSIVPASVNLALRFLLAASA</sequence>
<dbReference type="RefSeq" id="WP_319843194.1">
    <property type="nucleotide sequence ID" value="NZ_JAXAFJ010000001.1"/>
</dbReference>
<dbReference type="InterPro" id="IPR029058">
    <property type="entry name" value="AB_hydrolase_fold"/>
</dbReference>
<dbReference type="EMBL" id="JAXAFJ010000001">
    <property type="protein sequence ID" value="MDX6805092.1"/>
    <property type="molecule type" value="Genomic_DNA"/>
</dbReference>
<comment type="caution">
    <text evidence="4">The sequence shown here is derived from an EMBL/GenBank/DDBJ whole genome shotgun (WGS) entry which is preliminary data.</text>
</comment>
<dbReference type="InterPro" id="IPR052558">
    <property type="entry name" value="Siderophore_Hydrolase_D"/>
</dbReference>
<keyword evidence="5" id="KW-1185">Reference proteome</keyword>